<evidence type="ECO:0000313" key="1">
    <source>
        <dbReference type="EMBL" id="MCW3797081.1"/>
    </source>
</evidence>
<dbReference type="SUPFAM" id="SSF53795">
    <property type="entry name" value="PEP carboxykinase-like"/>
    <property type="match status" value="1"/>
</dbReference>
<evidence type="ECO:0000313" key="2">
    <source>
        <dbReference type="Proteomes" id="UP001526246"/>
    </source>
</evidence>
<name>A0ABT3JE33_9SPHN</name>
<sequence>MVSDLTLPELQCTGASPLEYDVILRVGGLPSGLPTKAGLHQAGGGTLLNIAGVGRYYCASGRELRVEPLPEAPARNVRLFLLGSGLAMLLHRRGLLPLHGNSVVIDGRAYVFLGPSGSGKSSLAAWLHDRGHRLMADDVSVVAIGSDDRAEVRPGLPRLRLWQDAVERSGRTVAGLRRSFDEPEPLDKFDLPVNRVATDAVPLGGVLLLARGGEPTLAPIRGMASVQALFANIYRGEYLRGAEHQAQWQACVRIARTCPVWSWKRRWDAACYDEDAELLVGALRNGGEMGAAGTPASA</sequence>
<accession>A0ABT3JE33</accession>
<protein>
    <recommendedName>
        <fullName evidence="3">HPr kinase</fullName>
    </recommendedName>
</protein>
<dbReference type="RefSeq" id="WP_264881173.1">
    <property type="nucleotide sequence ID" value="NZ_JAPDOB010000001.1"/>
</dbReference>
<dbReference type="InterPro" id="IPR027417">
    <property type="entry name" value="P-loop_NTPase"/>
</dbReference>
<dbReference type="Proteomes" id="UP001526246">
    <property type="component" value="Unassembled WGS sequence"/>
</dbReference>
<organism evidence="1 2">
    <name type="scientific">Sphingomonas arvum</name>
    <dbReference type="NCBI Taxonomy" id="2992113"/>
    <lineage>
        <taxon>Bacteria</taxon>
        <taxon>Pseudomonadati</taxon>
        <taxon>Pseudomonadota</taxon>
        <taxon>Alphaproteobacteria</taxon>
        <taxon>Sphingomonadales</taxon>
        <taxon>Sphingomonadaceae</taxon>
        <taxon>Sphingomonas</taxon>
    </lineage>
</organism>
<proteinExistence type="predicted"/>
<dbReference type="Gene3D" id="3.40.50.300">
    <property type="entry name" value="P-loop containing nucleotide triphosphate hydrolases"/>
    <property type="match status" value="1"/>
</dbReference>
<reference evidence="1 2" key="1">
    <citation type="submission" date="2022-10" db="EMBL/GenBank/DDBJ databases">
        <title>Sphingomonas sp.</title>
        <authorList>
            <person name="Jin C."/>
        </authorList>
    </citation>
    <scope>NUCLEOTIDE SEQUENCE [LARGE SCALE GENOMIC DNA]</scope>
    <source>
        <strain evidence="1 2">BN140010</strain>
    </source>
</reference>
<gene>
    <name evidence="1" type="ORF">OMW55_04580</name>
</gene>
<comment type="caution">
    <text evidence="1">The sequence shown here is derived from an EMBL/GenBank/DDBJ whole genome shotgun (WGS) entry which is preliminary data.</text>
</comment>
<keyword evidence="2" id="KW-1185">Reference proteome</keyword>
<evidence type="ECO:0008006" key="3">
    <source>
        <dbReference type="Google" id="ProtNLM"/>
    </source>
</evidence>
<dbReference type="EMBL" id="JAPDOB010000001">
    <property type="protein sequence ID" value="MCW3797081.1"/>
    <property type="molecule type" value="Genomic_DNA"/>
</dbReference>